<sequence length="101" mass="10803">MSYVPGHCQLLASHRSRVSTLSGEHVNQSEGESPTVVDGRTLGFHLYGAPDGTPVFYLGVVDTGIAPDRPGIGKSTIHPGRSILGYPDDIRQLINHLGLNQ</sequence>
<proteinExistence type="predicted"/>
<gene>
    <name evidence="1" type="ORF">BDV24DRAFT_158902</name>
</gene>
<organism evidence="1">
    <name type="scientific">Aspergillus arachidicola</name>
    <dbReference type="NCBI Taxonomy" id="656916"/>
    <lineage>
        <taxon>Eukaryota</taxon>
        <taxon>Fungi</taxon>
        <taxon>Dikarya</taxon>
        <taxon>Ascomycota</taxon>
        <taxon>Pezizomycotina</taxon>
        <taxon>Eurotiomycetes</taxon>
        <taxon>Eurotiomycetidae</taxon>
        <taxon>Eurotiales</taxon>
        <taxon>Aspergillaceae</taxon>
        <taxon>Aspergillus</taxon>
        <taxon>Aspergillus subgen. Circumdati</taxon>
    </lineage>
</organism>
<dbReference type="Gene3D" id="3.40.50.1820">
    <property type="entry name" value="alpha/beta hydrolase"/>
    <property type="match status" value="1"/>
</dbReference>
<dbReference type="SUPFAM" id="SSF53474">
    <property type="entry name" value="alpha/beta-Hydrolases"/>
    <property type="match status" value="1"/>
</dbReference>
<reference evidence="1" key="1">
    <citation type="submission" date="2019-04" db="EMBL/GenBank/DDBJ databases">
        <title>Friends and foes A comparative genomics study of 23 Aspergillus species from section Flavi.</title>
        <authorList>
            <consortium name="DOE Joint Genome Institute"/>
            <person name="Kjaerbolling I."/>
            <person name="Vesth T."/>
            <person name="Frisvad J.C."/>
            <person name="Nybo J.L."/>
            <person name="Theobald S."/>
            <person name="Kildgaard S."/>
            <person name="Isbrandt T."/>
            <person name="Kuo A."/>
            <person name="Sato A."/>
            <person name="Lyhne E.K."/>
            <person name="Kogle M.E."/>
            <person name="Wiebenga A."/>
            <person name="Kun R.S."/>
            <person name="Lubbers R.J."/>
            <person name="Makela M.R."/>
            <person name="Barry K."/>
            <person name="Chovatia M."/>
            <person name="Clum A."/>
            <person name="Daum C."/>
            <person name="Haridas S."/>
            <person name="He G."/>
            <person name="LaButti K."/>
            <person name="Lipzen A."/>
            <person name="Mondo S."/>
            <person name="Riley R."/>
            <person name="Salamov A."/>
            <person name="Simmons B.A."/>
            <person name="Magnuson J.K."/>
            <person name="Henrissat B."/>
            <person name="Mortensen U.H."/>
            <person name="Larsen T.O."/>
            <person name="Devries R.P."/>
            <person name="Grigoriev I.V."/>
            <person name="Machida M."/>
            <person name="Baker S.E."/>
            <person name="Andersen M.R."/>
        </authorList>
    </citation>
    <scope>NUCLEOTIDE SEQUENCE</scope>
    <source>
        <strain evidence="1">CBS 117612</strain>
    </source>
</reference>
<dbReference type="InterPro" id="IPR029058">
    <property type="entry name" value="AB_hydrolase_fold"/>
</dbReference>
<evidence type="ECO:0000313" key="1">
    <source>
        <dbReference type="EMBL" id="KAE8346105.1"/>
    </source>
</evidence>
<dbReference type="AlphaFoldDB" id="A0A5N6YKW5"/>
<protein>
    <submittedName>
        <fullName evidence="1">Uncharacterized protein</fullName>
    </submittedName>
</protein>
<dbReference type="OrthoDB" id="294702at2759"/>
<name>A0A5N6YKW5_9EURO</name>
<dbReference type="Proteomes" id="UP000325558">
    <property type="component" value="Unassembled WGS sequence"/>
</dbReference>
<dbReference type="EMBL" id="ML737117">
    <property type="protein sequence ID" value="KAE8346105.1"/>
    <property type="molecule type" value="Genomic_DNA"/>
</dbReference>
<accession>A0A5N6YKW5</accession>